<dbReference type="Proteomes" id="UP000231276">
    <property type="component" value="Unassembled WGS sequence"/>
</dbReference>
<accession>A0A2H0DWE5</accession>
<evidence type="ECO:0000313" key="3">
    <source>
        <dbReference type="Proteomes" id="UP000231276"/>
    </source>
</evidence>
<reference evidence="2 3" key="1">
    <citation type="submission" date="2017-09" db="EMBL/GenBank/DDBJ databases">
        <title>Depth-based differentiation of microbial function through sediment-hosted aquifers and enrichment of novel symbionts in the deep terrestrial subsurface.</title>
        <authorList>
            <person name="Probst A.J."/>
            <person name="Ladd B."/>
            <person name="Jarett J.K."/>
            <person name="Geller-Mcgrath D.E."/>
            <person name="Sieber C.M."/>
            <person name="Emerson J.B."/>
            <person name="Anantharaman K."/>
            <person name="Thomas B.C."/>
            <person name="Malmstrom R."/>
            <person name="Stieglmeier M."/>
            <person name="Klingl A."/>
            <person name="Woyke T."/>
            <person name="Ryan C.M."/>
            <person name="Banfield J.F."/>
        </authorList>
    </citation>
    <scope>NUCLEOTIDE SEQUENCE [LARGE SCALE GENOMIC DNA]</scope>
    <source>
        <strain evidence="2">CG22_combo_CG10-13_8_21_14_all_43_18</strain>
    </source>
</reference>
<keyword evidence="1" id="KW-0472">Membrane</keyword>
<evidence type="ECO:0000256" key="1">
    <source>
        <dbReference type="SAM" id="Phobius"/>
    </source>
</evidence>
<organism evidence="2 3">
    <name type="scientific">Candidatus Campbellbacteria bacterium CG22_combo_CG10-13_8_21_14_all_43_18</name>
    <dbReference type="NCBI Taxonomy" id="1974530"/>
    <lineage>
        <taxon>Bacteria</taxon>
        <taxon>Candidatus Campbelliibacteriota</taxon>
    </lineage>
</organism>
<proteinExistence type="predicted"/>
<evidence type="ECO:0000313" key="2">
    <source>
        <dbReference type="EMBL" id="PIP86504.1"/>
    </source>
</evidence>
<dbReference type="EMBL" id="PCTS01000022">
    <property type="protein sequence ID" value="PIP86504.1"/>
    <property type="molecule type" value="Genomic_DNA"/>
</dbReference>
<gene>
    <name evidence="2" type="ORF">COW82_01655</name>
</gene>
<protein>
    <submittedName>
        <fullName evidence="2">Uncharacterized protein</fullName>
    </submittedName>
</protein>
<dbReference type="AlphaFoldDB" id="A0A2H0DWE5"/>
<name>A0A2H0DWE5_9BACT</name>
<comment type="caution">
    <text evidence="2">The sequence shown here is derived from an EMBL/GenBank/DDBJ whole genome shotgun (WGS) entry which is preliminary data.</text>
</comment>
<keyword evidence="1" id="KW-0812">Transmembrane</keyword>
<feature type="transmembrane region" description="Helical" evidence="1">
    <location>
        <begin position="37"/>
        <end position="57"/>
    </location>
</feature>
<sequence>MLVNPEQEKDLKEALRLAMENNEILKKMRRSLFWNKVFKTVYLVIILGVTFGAYYFVQPYLENVLGTYQSLLGGSEEVKQTGNSLLDISNILSGFGKN</sequence>
<keyword evidence="1" id="KW-1133">Transmembrane helix</keyword>